<evidence type="ECO:0000256" key="11">
    <source>
        <dbReference type="ARBA" id="ARBA00047906"/>
    </source>
</evidence>
<dbReference type="GO" id="GO:0007007">
    <property type="term" value="P:inner mitochondrial membrane organization"/>
    <property type="evidence" value="ECO:0007669"/>
    <property type="project" value="TreeGrafter"/>
</dbReference>
<dbReference type="EMBL" id="HG316461">
    <property type="protein sequence ID" value="CDF90802.1"/>
    <property type="molecule type" value="Genomic_DNA"/>
</dbReference>
<protein>
    <recommendedName>
        <fullName evidence="12">Tafazzin family protein</fullName>
    </recommendedName>
</protein>
<evidence type="ECO:0000313" key="15">
    <source>
        <dbReference type="Proteomes" id="UP000019375"/>
    </source>
</evidence>
<keyword evidence="9" id="KW-0012">Acyltransferase</keyword>
<dbReference type="CDD" id="cd07989">
    <property type="entry name" value="LPLAT_AGPAT-like"/>
    <property type="match status" value="1"/>
</dbReference>
<keyword evidence="5" id="KW-0999">Mitochondrion inner membrane</keyword>
<dbReference type="SMART" id="SM00563">
    <property type="entry name" value="PlsC"/>
    <property type="match status" value="1"/>
</dbReference>
<dbReference type="GO" id="GO:0005741">
    <property type="term" value="C:mitochondrial outer membrane"/>
    <property type="evidence" value="ECO:0007669"/>
    <property type="project" value="UniProtKB-SubCell"/>
</dbReference>
<evidence type="ECO:0000259" key="13">
    <source>
        <dbReference type="SMART" id="SM00563"/>
    </source>
</evidence>
<evidence type="ECO:0000256" key="10">
    <source>
        <dbReference type="ARBA" id="ARBA00024323"/>
    </source>
</evidence>
<dbReference type="InterPro" id="IPR002123">
    <property type="entry name" value="Plipid/glycerol_acylTrfase"/>
</dbReference>
<dbReference type="GO" id="GO:0035965">
    <property type="term" value="P:cardiolipin acyl-chain remodeling"/>
    <property type="evidence" value="ECO:0007669"/>
    <property type="project" value="TreeGrafter"/>
</dbReference>
<comment type="similarity">
    <text evidence="2 12">Belongs to the taffazin family.</text>
</comment>
<evidence type="ECO:0000313" key="14">
    <source>
        <dbReference type="EMBL" id="CDF90802.1"/>
    </source>
</evidence>
<dbReference type="OrthoDB" id="193467at2759"/>
<dbReference type="PANTHER" id="PTHR12497">
    <property type="entry name" value="TAZ PROTEIN TAFAZZIN"/>
    <property type="match status" value="1"/>
</dbReference>
<evidence type="ECO:0000256" key="12">
    <source>
        <dbReference type="RuleBase" id="RU365062"/>
    </source>
</evidence>
<keyword evidence="8" id="KW-0472">Membrane</keyword>
<evidence type="ECO:0000256" key="5">
    <source>
        <dbReference type="ARBA" id="ARBA00022792"/>
    </source>
</evidence>
<proteinExistence type="inferred from homology"/>
<comment type="subcellular location">
    <subcellularLocation>
        <location evidence="1">Mitochondrion inner membrane</location>
        <topology evidence="1">Peripheral membrane protein</topology>
        <orientation evidence="1">Intermembrane side</orientation>
    </subcellularLocation>
    <subcellularLocation>
        <location evidence="10">Mitochondrion outer membrane</location>
        <topology evidence="10">Peripheral membrane protein</topology>
        <orientation evidence="10">Intermembrane side</orientation>
    </subcellularLocation>
</comment>
<dbReference type="PRINTS" id="PR00979">
    <property type="entry name" value="TAFAZZIN"/>
</dbReference>
<comment type="catalytic activity">
    <reaction evidence="11">
        <text>1'-[1,2-diacyl-sn-glycero-3-phospho],3'-[1-acyl-sn-glycero-3-phospho]-glycerol + a 1,2-diacyl-sn-glycero-3-phosphocholine = a cardiolipin + a 1-acyl-sn-glycero-3-phosphocholine</text>
        <dbReference type="Rhea" id="RHEA:33731"/>
        <dbReference type="ChEBI" id="CHEBI:57643"/>
        <dbReference type="ChEBI" id="CHEBI:58168"/>
        <dbReference type="ChEBI" id="CHEBI:62237"/>
        <dbReference type="ChEBI" id="CHEBI:64743"/>
    </reaction>
    <physiologicalReaction direction="left-to-right" evidence="11">
        <dbReference type="Rhea" id="RHEA:33732"/>
    </physiologicalReaction>
    <physiologicalReaction direction="right-to-left" evidence="11">
        <dbReference type="Rhea" id="RHEA:33733"/>
    </physiologicalReaction>
</comment>
<evidence type="ECO:0000256" key="2">
    <source>
        <dbReference type="ARBA" id="ARBA00010524"/>
    </source>
</evidence>
<evidence type="ECO:0000256" key="1">
    <source>
        <dbReference type="ARBA" id="ARBA00004137"/>
    </source>
</evidence>
<dbReference type="AlphaFoldDB" id="A0A8J2T9F1"/>
<evidence type="ECO:0000256" key="4">
    <source>
        <dbReference type="ARBA" id="ARBA00022787"/>
    </source>
</evidence>
<evidence type="ECO:0000256" key="9">
    <source>
        <dbReference type="ARBA" id="ARBA00023315"/>
    </source>
</evidence>
<evidence type="ECO:0000256" key="3">
    <source>
        <dbReference type="ARBA" id="ARBA00022679"/>
    </source>
</evidence>
<evidence type="ECO:0000256" key="8">
    <source>
        <dbReference type="ARBA" id="ARBA00023136"/>
    </source>
</evidence>
<feature type="domain" description="Phospholipid/glycerol acyltransferase" evidence="13">
    <location>
        <begin position="71"/>
        <end position="242"/>
    </location>
</feature>
<keyword evidence="15" id="KW-1185">Reference proteome</keyword>
<dbReference type="GO" id="GO:0047184">
    <property type="term" value="F:1-acylglycerophosphocholine O-acyltransferase activity"/>
    <property type="evidence" value="ECO:0007669"/>
    <property type="project" value="TreeGrafter"/>
</dbReference>
<sequence length="400" mass="46036">MSLPDVLKRGDDFLAEYPRRSPFWKFFSYGTSLVTIGFSKIILKTFYNVELNHFEKLENAINRSKEENRGLLTIMNHMSCVDDPFLWGVFPWRIYRDPDSIRWCLGATNVCFQNKFFSTFFSLGQVLSTGRFGAGPFQGSIDAAIRLLSPDDTMDLEWVPHREVPAKLCEGVATMAKQIRENYIPPVKRSRPSWLHIYPEGFVLQLQPPFNNSMRYFKWGVSRMILESTVAPIIVPIFSTGFEKVASEETAGTMIKRYLPANFGAEINVTIGDAIDNSVIEEYRQEWRKLVEKYHDPNHPTDLTPELKDGKEAQNLRSALAAELRSQIAKIRHEERHFPDEDPRFLSPVWWKNYTATEGASDPDVKFIGLNWAIRRLQNFLPDDISDGKNNKKEGPSDSR</sequence>
<gene>
    <name evidence="14" type="ORF">BN860_03378g</name>
</gene>
<dbReference type="PANTHER" id="PTHR12497:SF0">
    <property type="entry name" value="TAFAZZIN"/>
    <property type="match status" value="1"/>
</dbReference>
<evidence type="ECO:0000256" key="6">
    <source>
        <dbReference type="ARBA" id="ARBA00023098"/>
    </source>
</evidence>
<reference evidence="15" key="1">
    <citation type="journal article" date="2013" name="Genome Announc.">
        <title>Genome sequence of the food spoilage yeast Zygosaccharomyces bailii CLIB 213(T).</title>
        <authorList>
            <person name="Galeote V."/>
            <person name="Bigey F."/>
            <person name="Devillers H."/>
            <person name="Neuveglise C."/>
            <person name="Dequin S."/>
        </authorList>
    </citation>
    <scope>NUCLEOTIDE SEQUENCE [LARGE SCALE GENOMIC DNA]</scope>
    <source>
        <strain evidence="15">CLIB 213 / ATCC 58445 / CBS 680 / CCRC 21525 / NBRC 1098 / NCYC 1416 / NRRL Y-2227</strain>
    </source>
</reference>
<name>A0A8J2T9F1_ZYGB2</name>
<keyword evidence="4" id="KW-1000">Mitochondrion outer membrane</keyword>
<dbReference type="Proteomes" id="UP000019375">
    <property type="component" value="Unassembled WGS sequence"/>
</dbReference>
<dbReference type="Pfam" id="PF01553">
    <property type="entry name" value="Acyltransferase"/>
    <property type="match status" value="1"/>
</dbReference>
<keyword evidence="6" id="KW-0443">Lipid metabolism</keyword>
<accession>A0A8J2T9F1</accession>
<keyword evidence="7" id="KW-0496">Mitochondrion</keyword>
<evidence type="ECO:0000256" key="7">
    <source>
        <dbReference type="ARBA" id="ARBA00023128"/>
    </source>
</evidence>
<dbReference type="InterPro" id="IPR000872">
    <property type="entry name" value="Tafazzin"/>
</dbReference>
<dbReference type="GO" id="GO:0005743">
    <property type="term" value="C:mitochondrial inner membrane"/>
    <property type="evidence" value="ECO:0007669"/>
    <property type="project" value="UniProtKB-SubCell"/>
</dbReference>
<organism evidence="14 15">
    <name type="scientific">Zygosaccharomyces bailii (strain CLIB 213 / ATCC 58445 / CBS 680 / BCRC 21525 / NBRC 1098 / NCYC 1416 / NRRL Y-2227)</name>
    <dbReference type="NCBI Taxonomy" id="1333698"/>
    <lineage>
        <taxon>Eukaryota</taxon>
        <taxon>Fungi</taxon>
        <taxon>Dikarya</taxon>
        <taxon>Ascomycota</taxon>
        <taxon>Saccharomycotina</taxon>
        <taxon>Saccharomycetes</taxon>
        <taxon>Saccharomycetales</taxon>
        <taxon>Saccharomycetaceae</taxon>
        <taxon>Zygosaccharomyces</taxon>
    </lineage>
</organism>
<keyword evidence="3" id="KW-0808">Transferase</keyword>